<dbReference type="OrthoDB" id="9806380at2"/>
<feature type="domain" description="DUF1330" evidence="1">
    <location>
        <begin position="2"/>
        <end position="95"/>
    </location>
</feature>
<dbReference type="STRING" id="411945.GA0061102_100858"/>
<reference evidence="3" key="1">
    <citation type="submission" date="2016-08" db="EMBL/GenBank/DDBJ databases">
        <authorList>
            <person name="Varghese N."/>
            <person name="Submissions Spin"/>
        </authorList>
    </citation>
    <scope>NUCLEOTIDE SEQUENCE [LARGE SCALE GENOMIC DNA]</scope>
    <source>
        <strain evidence="3">HAMBI 2971</strain>
    </source>
</reference>
<protein>
    <submittedName>
        <fullName evidence="2">Uncharacterized conserved protein, DUF1330 family</fullName>
    </submittedName>
</protein>
<evidence type="ECO:0000313" key="3">
    <source>
        <dbReference type="Proteomes" id="UP000199435"/>
    </source>
</evidence>
<dbReference type="RefSeq" id="WP_092846402.1">
    <property type="nucleotide sequence ID" value="NZ_FMAH01000008.1"/>
</dbReference>
<evidence type="ECO:0000259" key="1">
    <source>
        <dbReference type="Pfam" id="PF07045"/>
    </source>
</evidence>
<dbReference type="InterPro" id="IPR011008">
    <property type="entry name" value="Dimeric_a/b-barrel"/>
</dbReference>
<dbReference type="Proteomes" id="UP000199435">
    <property type="component" value="Unassembled WGS sequence"/>
</dbReference>
<evidence type="ECO:0000313" key="2">
    <source>
        <dbReference type="EMBL" id="SCB21909.1"/>
    </source>
</evidence>
<proteinExistence type="predicted"/>
<dbReference type="AlphaFoldDB" id="A0A1C3V2N2"/>
<keyword evidence="3" id="KW-1185">Reference proteome</keyword>
<organism evidence="2 3">
    <name type="scientific">Rhizobium miluonense</name>
    <dbReference type="NCBI Taxonomy" id="411945"/>
    <lineage>
        <taxon>Bacteria</taxon>
        <taxon>Pseudomonadati</taxon>
        <taxon>Pseudomonadota</taxon>
        <taxon>Alphaproteobacteria</taxon>
        <taxon>Hyphomicrobiales</taxon>
        <taxon>Rhizobiaceae</taxon>
        <taxon>Rhizobium/Agrobacterium group</taxon>
        <taxon>Rhizobium</taxon>
    </lineage>
</organism>
<gene>
    <name evidence="2" type="ORF">GA0061102_100858</name>
</gene>
<dbReference type="Gene3D" id="3.30.70.100">
    <property type="match status" value="1"/>
</dbReference>
<sequence length="99" mass="11171">MPAYIISDITVRDAEAFQIYRTRAAASIAQYGGRYLVRGGPIEQLEGDWSPRAIVIVEFPDLERARAWYRSPEYALALEVRDRALSRNLILVDGVSQEG</sequence>
<dbReference type="PANTHER" id="PTHR41521">
    <property type="match status" value="1"/>
</dbReference>
<accession>A0A1C3V2N2</accession>
<dbReference type="PANTHER" id="PTHR41521:SF4">
    <property type="entry name" value="BLR0684 PROTEIN"/>
    <property type="match status" value="1"/>
</dbReference>
<dbReference type="SUPFAM" id="SSF54909">
    <property type="entry name" value="Dimeric alpha+beta barrel"/>
    <property type="match status" value="1"/>
</dbReference>
<dbReference type="InterPro" id="IPR010753">
    <property type="entry name" value="DUF1330"/>
</dbReference>
<name>A0A1C3V2N2_9HYPH</name>
<dbReference type="Pfam" id="PF07045">
    <property type="entry name" value="DUF1330"/>
    <property type="match status" value="1"/>
</dbReference>
<dbReference type="EMBL" id="FMAH01000008">
    <property type="protein sequence ID" value="SCB21909.1"/>
    <property type="molecule type" value="Genomic_DNA"/>
</dbReference>